<evidence type="ECO:0000313" key="3">
    <source>
        <dbReference type="EMBL" id="GGR64889.1"/>
    </source>
</evidence>
<accession>A0ABQ2RX62</accession>
<dbReference type="PROSITE" id="PS51186">
    <property type="entry name" value="GNAT"/>
    <property type="match status" value="1"/>
</dbReference>
<organism evidence="3 4">
    <name type="scientific">Deinococcus seoulensis</name>
    <dbReference type="NCBI Taxonomy" id="1837379"/>
    <lineage>
        <taxon>Bacteria</taxon>
        <taxon>Thermotogati</taxon>
        <taxon>Deinococcota</taxon>
        <taxon>Deinococci</taxon>
        <taxon>Deinococcales</taxon>
        <taxon>Deinococcaceae</taxon>
        <taxon>Deinococcus</taxon>
    </lineage>
</organism>
<feature type="compositionally biased region" description="Polar residues" evidence="1">
    <location>
        <begin position="1"/>
        <end position="11"/>
    </location>
</feature>
<dbReference type="RefSeq" id="WP_189065690.1">
    <property type="nucleotide sequence ID" value="NZ_BMQM01000021.1"/>
</dbReference>
<evidence type="ECO:0000313" key="4">
    <source>
        <dbReference type="Proteomes" id="UP000634308"/>
    </source>
</evidence>
<name>A0ABQ2RX62_9DEIO</name>
<proteinExistence type="predicted"/>
<dbReference type="InterPro" id="IPR000182">
    <property type="entry name" value="GNAT_dom"/>
</dbReference>
<comment type="caution">
    <text evidence="3">The sequence shown here is derived from an EMBL/GenBank/DDBJ whole genome shotgun (WGS) entry which is preliminary data.</text>
</comment>
<feature type="region of interest" description="Disordered" evidence="1">
    <location>
        <begin position="1"/>
        <end position="54"/>
    </location>
</feature>
<keyword evidence="4" id="KW-1185">Reference proteome</keyword>
<dbReference type="EMBL" id="BMQM01000021">
    <property type="protein sequence ID" value="GGR64889.1"/>
    <property type="molecule type" value="Genomic_DNA"/>
</dbReference>
<sequence>MTTSQSLTDTPATDRLTIRHVPLGPGTPVGSDTPVGSGTPVGSDTPGPLSDPETGRIAAFLHRHLGQYGDALSDIQACLRYAHERGGSVTLAEEDGHLLGAVVTNRTGMSGFIPENILVYVAVHESTRGRGVGRQLIEVATGALQGSVALHVEPHNPARKLYERLGFTNKYLEMRLQR</sequence>
<feature type="domain" description="N-acetyltransferase" evidence="2">
    <location>
        <begin position="47"/>
        <end position="178"/>
    </location>
</feature>
<dbReference type="InterPro" id="IPR016181">
    <property type="entry name" value="Acyl_CoA_acyltransferase"/>
</dbReference>
<evidence type="ECO:0000256" key="1">
    <source>
        <dbReference type="SAM" id="MobiDB-lite"/>
    </source>
</evidence>
<dbReference type="Proteomes" id="UP000634308">
    <property type="component" value="Unassembled WGS sequence"/>
</dbReference>
<evidence type="ECO:0000259" key="2">
    <source>
        <dbReference type="PROSITE" id="PS51186"/>
    </source>
</evidence>
<protein>
    <recommendedName>
        <fullName evidence="2">N-acetyltransferase domain-containing protein</fullName>
    </recommendedName>
</protein>
<dbReference type="SUPFAM" id="SSF55729">
    <property type="entry name" value="Acyl-CoA N-acyltransferases (Nat)"/>
    <property type="match status" value="1"/>
</dbReference>
<dbReference type="Pfam" id="PF13508">
    <property type="entry name" value="Acetyltransf_7"/>
    <property type="match status" value="1"/>
</dbReference>
<reference evidence="4" key="1">
    <citation type="journal article" date="2019" name="Int. J. Syst. Evol. Microbiol.">
        <title>The Global Catalogue of Microorganisms (GCM) 10K type strain sequencing project: providing services to taxonomists for standard genome sequencing and annotation.</title>
        <authorList>
            <consortium name="The Broad Institute Genomics Platform"/>
            <consortium name="The Broad Institute Genome Sequencing Center for Infectious Disease"/>
            <person name="Wu L."/>
            <person name="Ma J."/>
        </authorList>
    </citation>
    <scope>NUCLEOTIDE SEQUENCE [LARGE SCALE GENOMIC DNA]</scope>
    <source>
        <strain evidence="4">JCM 31404</strain>
    </source>
</reference>
<dbReference type="CDD" id="cd04301">
    <property type="entry name" value="NAT_SF"/>
    <property type="match status" value="1"/>
</dbReference>
<gene>
    <name evidence="3" type="ORF">GCM10008959_28780</name>
</gene>
<dbReference type="Gene3D" id="3.40.630.30">
    <property type="match status" value="1"/>
</dbReference>